<organism evidence="2 3">
    <name type="scientific">Nocardioides piscis</name>
    <dbReference type="NCBI Taxonomy" id="2714938"/>
    <lineage>
        <taxon>Bacteria</taxon>
        <taxon>Bacillati</taxon>
        <taxon>Actinomycetota</taxon>
        <taxon>Actinomycetes</taxon>
        <taxon>Propionibacteriales</taxon>
        <taxon>Nocardioidaceae</taxon>
        <taxon>Nocardioides</taxon>
    </lineage>
</organism>
<gene>
    <name evidence="2" type="ORF">G7071_12345</name>
</gene>
<accession>A0A6G7YH89</accession>
<evidence type="ECO:0000313" key="2">
    <source>
        <dbReference type="EMBL" id="QIK76099.1"/>
    </source>
</evidence>
<dbReference type="KEGG" id="npi:G7071_12345"/>
<feature type="domain" description="N-acetyltransferase" evidence="1">
    <location>
        <begin position="7"/>
        <end position="174"/>
    </location>
</feature>
<dbReference type="PROSITE" id="PS51186">
    <property type="entry name" value="GNAT"/>
    <property type="match status" value="1"/>
</dbReference>
<sequence>MDDLVPVALRDGTEAVVVPLLPANREALQNEYEHLSARTRFDRFLAGVPALTETMLDHLVDDVDGLDHVALVMLATTEDGTELPLGLARIIRYPDDPTAADVAVTVVDAWQGRGVATALLSVLVEHRPPGVERIVTVVRADNHASLAMLRRLGEVKVGAAESGTTQVVVRLPAVDARHPHGVDLPT</sequence>
<dbReference type="Gene3D" id="3.40.630.30">
    <property type="match status" value="1"/>
</dbReference>
<dbReference type="SUPFAM" id="SSF55729">
    <property type="entry name" value="Acyl-CoA N-acyltransferases (Nat)"/>
    <property type="match status" value="1"/>
</dbReference>
<dbReference type="Proteomes" id="UP000502035">
    <property type="component" value="Chromosome"/>
</dbReference>
<protein>
    <submittedName>
        <fullName evidence="2">GNAT family N-acetyltransferase</fullName>
    </submittedName>
</protein>
<proteinExistence type="predicted"/>
<dbReference type="InterPro" id="IPR000182">
    <property type="entry name" value="GNAT_dom"/>
</dbReference>
<name>A0A6G7YH89_9ACTN</name>
<dbReference type="AlphaFoldDB" id="A0A6G7YH89"/>
<dbReference type="InterPro" id="IPR016181">
    <property type="entry name" value="Acyl_CoA_acyltransferase"/>
</dbReference>
<dbReference type="Pfam" id="PF00583">
    <property type="entry name" value="Acetyltransf_1"/>
    <property type="match status" value="1"/>
</dbReference>
<dbReference type="RefSeq" id="WP_166319205.1">
    <property type="nucleotide sequence ID" value="NZ_CP049866.1"/>
</dbReference>
<reference evidence="2 3" key="1">
    <citation type="submission" date="2020-03" db="EMBL/GenBank/DDBJ databases">
        <title>Nocardioides sp. nov., isolated from fish.</title>
        <authorList>
            <person name="Hyun D.-W."/>
            <person name="Bae J.-W."/>
        </authorList>
    </citation>
    <scope>NUCLEOTIDE SEQUENCE [LARGE SCALE GENOMIC DNA]</scope>
    <source>
        <strain evidence="2 3">HDW12A</strain>
    </source>
</reference>
<dbReference type="EMBL" id="CP049866">
    <property type="protein sequence ID" value="QIK76099.1"/>
    <property type="molecule type" value="Genomic_DNA"/>
</dbReference>
<evidence type="ECO:0000259" key="1">
    <source>
        <dbReference type="PROSITE" id="PS51186"/>
    </source>
</evidence>
<keyword evidence="2" id="KW-0808">Transferase</keyword>
<keyword evidence="3" id="KW-1185">Reference proteome</keyword>
<evidence type="ECO:0000313" key="3">
    <source>
        <dbReference type="Proteomes" id="UP000502035"/>
    </source>
</evidence>
<dbReference type="GO" id="GO:0016747">
    <property type="term" value="F:acyltransferase activity, transferring groups other than amino-acyl groups"/>
    <property type="evidence" value="ECO:0007669"/>
    <property type="project" value="InterPro"/>
</dbReference>